<evidence type="ECO:0000313" key="1">
    <source>
        <dbReference type="EMBL" id="MDY0884744.1"/>
    </source>
</evidence>
<name>A0ABU5EEF7_9PROT</name>
<dbReference type="RefSeq" id="WP_320509818.1">
    <property type="nucleotide sequence ID" value="NZ_JAXCLW010000006.1"/>
</dbReference>
<gene>
    <name evidence="1" type="ORF">SMD27_18015</name>
</gene>
<reference evidence="1 2" key="1">
    <citation type="journal article" date="2016" name="Antonie Van Leeuwenhoek">
        <title>Dongia soli sp. nov., isolated from soil from Dokdo, Korea.</title>
        <authorList>
            <person name="Kim D.U."/>
            <person name="Lee H."/>
            <person name="Kim H."/>
            <person name="Kim S.G."/>
            <person name="Ka J.O."/>
        </authorList>
    </citation>
    <scope>NUCLEOTIDE SEQUENCE [LARGE SCALE GENOMIC DNA]</scope>
    <source>
        <strain evidence="1 2">D78</strain>
    </source>
</reference>
<evidence type="ECO:0008006" key="3">
    <source>
        <dbReference type="Google" id="ProtNLM"/>
    </source>
</evidence>
<comment type="caution">
    <text evidence="1">The sequence shown here is derived from an EMBL/GenBank/DDBJ whole genome shotgun (WGS) entry which is preliminary data.</text>
</comment>
<organism evidence="1 2">
    <name type="scientific">Dongia soli</name>
    <dbReference type="NCBI Taxonomy" id="600628"/>
    <lineage>
        <taxon>Bacteria</taxon>
        <taxon>Pseudomonadati</taxon>
        <taxon>Pseudomonadota</taxon>
        <taxon>Alphaproteobacteria</taxon>
        <taxon>Rhodospirillales</taxon>
        <taxon>Dongiaceae</taxon>
        <taxon>Dongia</taxon>
    </lineage>
</organism>
<keyword evidence="2" id="KW-1185">Reference proteome</keyword>
<accession>A0ABU5EEF7</accession>
<dbReference type="Proteomes" id="UP001279642">
    <property type="component" value="Unassembled WGS sequence"/>
</dbReference>
<sequence length="64" mass="7140">MKTALFHGIEELQFDDIPEPPAGSVNTLKIVLEIEPVNSDLDSYDAFDVRRPGWLKSELKPAVS</sequence>
<protein>
    <recommendedName>
        <fullName evidence="3">Alcohol dehydrogenase</fullName>
    </recommendedName>
</protein>
<evidence type="ECO:0000313" key="2">
    <source>
        <dbReference type="Proteomes" id="UP001279642"/>
    </source>
</evidence>
<proteinExistence type="predicted"/>
<dbReference type="EMBL" id="JAXCLW010000006">
    <property type="protein sequence ID" value="MDY0884744.1"/>
    <property type="molecule type" value="Genomic_DNA"/>
</dbReference>